<protein>
    <recommendedName>
        <fullName evidence="7">Myb-like domain-containing protein</fullName>
    </recommendedName>
</protein>
<feature type="compositionally biased region" description="Acidic residues" evidence="4">
    <location>
        <begin position="201"/>
        <end position="211"/>
    </location>
</feature>
<evidence type="ECO:0000256" key="2">
    <source>
        <dbReference type="ARBA" id="ARBA00023163"/>
    </source>
</evidence>
<accession>A0A5P1FEP3</accession>
<sequence>MEVEEENEEDEDIDFNPFLRGDSPSEASSSLSSENEGPTDNVEREFGSSSNLKDASLSFRQPEEMRIVMQMTAHRGDGLTGSPTKTEINFHRSGKERAYHVPRWFKTKGLSSSIGSSRANNETVNGTSGRSVVEIDDEDAICRRTRARHSLANYTLEELETFLQESDDDVDPPNVDDEEEYRKFLAAVLVEGSDHEKEGQGDETVDEDEDNDADFELEIEEALESDVDENVDYDEGKNGKQEGGGYVPVTRQKKRLKESAKDKKTLMGQAKMPLRPLVPYESTVQASGLPLHGWPFSSPMVFPHCTPYTSGAYINTGFTANQLGQLYCLIHEHVQFLVQIFSLSVLDPSKQQVASEMQKLMSEMISIRENALDQRKLPYPEFCFYPPNLHSSVSDSHQDANSSCWTPVIDSHVMSILDVAPLCLVKSFMTDVSDSVWRHRQSHVEDISNKSHSMRVPLFPVPALESSSNTDNDISGGTATMSSKTHSTFPVLADQTHSKKSMASMLVESTKRETVALVPKDIAKAAWRFYPLFNAALFPHKPPAQAVVNRVLFTDSEDGLLAMGILQYNNDWAAIQQRFLPCKSTHQIFVRQKNRSSSKAPENPIKAVRRMKTSPLTTDERARISEGLKLFKNDWLSVWKFVVPYRDPSLLPRLWRIATGTQKSYRKSEAMKEKRRLYEAKRRKMKASMTDCHTSSDKEVDNGGDNSAGDVDGEDEAYVHEAFLADSEAGSSKHKSCDTPLLSISRSNMQSVNITAFNGTYVHETSTSIPNGSREPHQGGRHGFHTSCTQDLCPPSHFSHASHGASSKQFLYNSMPRASNSQLVSQACQTHKTKSTRVVKLAPDLPPVNLPPTVRVISQSTFKNYRYESSASIVRDNAVRNHVRRVSQSARVGSSISNLGDYLNKISDNGLDTNPQQDGITHMGQFGAEENTSESDLQMHPLLFQAPEGQLSSYPSINSHATGSTTHSSFLRSSLPNDPSPSRPQCSASSGLFSNATIQPKKLPLDLHTIDFHPFLQRADSENGDSSARPLLHRVSSDLEVSQGDFDKLRNQSDCMLRIPVSGNNKVGTSTASLTNNENESNLDLDIRLCSVPEKEKTFGRDCQNIEETPKLLGDDSFLTCSGRCTEVSGNRDLTLQVVPPNSNGVCLGGGDPHDYSIAGIVMEQEELSDSEEEIEHVEFEQEEIDDSEDDMDHQLLTGTENKEFPFFTSKEEEIQANKSHQPTYLNNGPVGKSGQLKRGRSSKKQSSDISKMNPASSRKPRKRPSS</sequence>
<dbReference type="Proteomes" id="UP000243459">
    <property type="component" value="Chromosome 3"/>
</dbReference>
<organism evidence="5 6">
    <name type="scientific">Asparagus officinalis</name>
    <name type="common">Garden asparagus</name>
    <dbReference type="NCBI Taxonomy" id="4686"/>
    <lineage>
        <taxon>Eukaryota</taxon>
        <taxon>Viridiplantae</taxon>
        <taxon>Streptophyta</taxon>
        <taxon>Embryophyta</taxon>
        <taxon>Tracheophyta</taxon>
        <taxon>Spermatophyta</taxon>
        <taxon>Magnoliopsida</taxon>
        <taxon>Liliopsida</taxon>
        <taxon>Asparagales</taxon>
        <taxon>Asparagaceae</taxon>
        <taxon>Asparagoideae</taxon>
        <taxon>Asparagus</taxon>
    </lineage>
</organism>
<dbReference type="PANTHER" id="PTHR16088">
    <property type="entry name" value="YY1 ASSOCIATED PROTEIN-RELATED"/>
    <property type="match status" value="1"/>
</dbReference>
<keyword evidence="2" id="KW-0804">Transcription</keyword>
<evidence type="ECO:0000256" key="3">
    <source>
        <dbReference type="ARBA" id="ARBA00023242"/>
    </source>
</evidence>
<gene>
    <name evidence="5" type="ORF">A4U43_C03F21380</name>
</gene>
<dbReference type="PANTHER" id="PTHR16088:SF3">
    <property type="entry name" value="GON-4-LIKE PROTEIN"/>
    <property type="match status" value="1"/>
</dbReference>
<keyword evidence="3" id="KW-0539">Nucleus</keyword>
<reference evidence="6" key="1">
    <citation type="journal article" date="2017" name="Nat. Commun.">
        <title>The asparagus genome sheds light on the origin and evolution of a young Y chromosome.</title>
        <authorList>
            <person name="Harkess A."/>
            <person name="Zhou J."/>
            <person name="Xu C."/>
            <person name="Bowers J.E."/>
            <person name="Van der Hulst R."/>
            <person name="Ayyampalayam S."/>
            <person name="Mercati F."/>
            <person name="Riccardi P."/>
            <person name="McKain M.R."/>
            <person name="Kakrana A."/>
            <person name="Tang H."/>
            <person name="Ray J."/>
            <person name="Groenendijk J."/>
            <person name="Arikit S."/>
            <person name="Mathioni S.M."/>
            <person name="Nakano M."/>
            <person name="Shan H."/>
            <person name="Telgmann-Rauber A."/>
            <person name="Kanno A."/>
            <person name="Yue Z."/>
            <person name="Chen H."/>
            <person name="Li W."/>
            <person name="Chen Y."/>
            <person name="Xu X."/>
            <person name="Zhang Y."/>
            <person name="Luo S."/>
            <person name="Chen H."/>
            <person name="Gao J."/>
            <person name="Mao Z."/>
            <person name="Pires J.C."/>
            <person name="Luo M."/>
            <person name="Kudrna D."/>
            <person name="Wing R.A."/>
            <person name="Meyers B.C."/>
            <person name="Yi K."/>
            <person name="Kong H."/>
            <person name="Lavrijsen P."/>
            <person name="Sunseri F."/>
            <person name="Falavigna A."/>
            <person name="Ye Y."/>
            <person name="Leebens-Mack J.H."/>
            <person name="Chen G."/>
        </authorList>
    </citation>
    <scope>NUCLEOTIDE SEQUENCE [LARGE SCALE GENOMIC DNA]</scope>
    <source>
        <strain evidence="6">cv. DH0086</strain>
    </source>
</reference>
<dbReference type="AlphaFoldDB" id="A0A5P1FEP3"/>
<feature type="region of interest" description="Disordered" evidence="4">
    <location>
        <begin position="1195"/>
        <end position="1267"/>
    </location>
</feature>
<evidence type="ECO:0000313" key="6">
    <source>
        <dbReference type="Proteomes" id="UP000243459"/>
    </source>
</evidence>
<feature type="compositionally biased region" description="Polar residues" evidence="4">
    <location>
        <begin position="950"/>
        <end position="977"/>
    </location>
</feature>
<dbReference type="OMA" id="LPRQWRS"/>
<feature type="compositionally biased region" description="Low complexity" evidence="4">
    <location>
        <begin position="24"/>
        <end position="36"/>
    </location>
</feature>
<evidence type="ECO:0000256" key="4">
    <source>
        <dbReference type="SAM" id="MobiDB-lite"/>
    </source>
</evidence>
<dbReference type="EMBL" id="CM007383">
    <property type="protein sequence ID" value="ONK75867.1"/>
    <property type="molecule type" value="Genomic_DNA"/>
</dbReference>
<feature type="compositionally biased region" description="Polar residues" evidence="4">
    <location>
        <begin position="1217"/>
        <end position="1227"/>
    </location>
</feature>
<evidence type="ECO:0000256" key="1">
    <source>
        <dbReference type="ARBA" id="ARBA00023015"/>
    </source>
</evidence>
<dbReference type="Gramene" id="ONK75867">
    <property type="protein sequence ID" value="ONK75867"/>
    <property type="gene ID" value="A4U43_C03F21380"/>
</dbReference>
<proteinExistence type="predicted"/>
<dbReference type="GO" id="GO:0005634">
    <property type="term" value="C:nucleus"/>
    <property type="evidence" value="ECO:0007669"/>
    <property type="project" value="TreeGrafter"/>
</dbReference>
<feature type="region of interest" description="Disordered" evidence="4">
    <location>
        <begin position="1"/>
        <end position="58"/>
    </location>
</feature>
<keyword evidence="1" id="KW-0805">Transcription regulation</keyword>
<feature type="compositionally biased region" description="Acidic residues" evidence="4">
    <location>
        <begin position="1"/>
        <end position="14"/>
    </location>
</feature>
<feature type="region of interest" description="Disordered" evidence="4">
    <location>
        <begin position="950"/>
        <end position="991"/>
    </location>
</feature>
<keyword evidence="6" id="KW-1185">Reference proteome</keyword>
<dbReference type="InterPro" id="IPR052435">
    <property type="entry name" value="YY1-Transcr_Regul"/>
</dbReference>
<dbReference type="GO" id="GO:0006355">
    <property type="term" value="P:regulation of DNA-templated transcription"/>
    <property type="evidence" value="ECO:0007669"/>
    <property type="project" value="TreeGrafter"/>
</dbReference>
<evidence type="ECO:0008006" key="7">
    <source>
        <dbReference type="Google" id="ProtNLM"/>
    </source>
</evidence>
<dbReference type="GO" id="GO:0003712">
    <property type="term" value="F:transcription coregulator activity"/>
    <property type="evidence" value="ECO:0007669"/>
    <property type="project" value="TreeGrafter"/>
</dbReference>
<name>A0A5P1FEP3_ASPOF</name>
<feature type="region of interest" description="Disordered" evidence="4">
    <location>
        <begin position="192"/>
        <end position="211"/>
    </location>
</feature>
<evidence type="ECO:0000313" key="5">
    <source>
        <dbReference type="EMBL" id="ONK75867.1"/>
    </source>
</evidence>
<feature type="region of interest" description="Disordered" evidence="4">
    <location>
        <begin position="765"/>
        <end position="788"/>
    </location>
</feature>
<feature type="region of interest" description="Disordered" evidence="4">
    <location>
        <begin position="683"/>
        <end position="708"/>
    </location>
</feature>